<dbReference type="EMBL" id="GBXM01048299">
    <property type="protein sequence ID" value="JAH60278.1"/>
    <property type="molecule type" value="Transcribed_RNA"/>
</dbReference>
<accession>A0A0E9U5Q2</accession>
<dbReference type="AlphaFoldDB" id="A0A0E9U5Q2"/>
<sequence>MGECDILAQDRHKIRHNAVTGSGCGAFLW</sequence>
<name>A0A0E9U5Q2_ANGAN</name>
<proteinExistence type="predicted"/>
<evidence type="ECO:0000313" key="1">
    <source>
        <dbReference type="EMBL" id="JAH60278.1"/>
    </source>
</evidence>
<reference evidence="1" key="2">
    <citation type="journal article" date="2015" name="Fish Shellfish Immunol.">
        <title>Early steps in the European eel (Anguilla anguilla)-Vibrio vulnificus interaction in the gills: Role of the RtxA13 toxin.</title>
        <authorList>
            <person name="Callol A."/>
            <person name="Pajuelo D."/>
            <person name="Ebbesson L."/>
            <person name="Teles M."/>
            <person name="MacKenzie S."/>
            <person name="Amaro C."/>
        </authorList>
    </citation>
    <scope>NUCLEOTIDE SEQUENCE</scope>
</reference>
<organism evidence="1">
    <name type="scientific">Anguilla anguilla</name>
    <name type="common">European freshwater eel</name>
    <name type="synonym">Muraena anguilla</name>
    <dbReference type="NCBI Taxonomy" id="7936"/>
    <lineage>
        <taxon>Eukaryota</taxon>
        <taxon>Metazoa</taxon>
        <taxon>Chordata</taxon>
        <taxon>Craniata</taxon>
        <taxon>Vertebrata</taxon>
        <taxon>Euteleostomi</taxon>
        <taxon>Actinopterygii</taxon>
        <taxon>Neopterygii</taxon>
        <taxon>Teleostei</taxon>
        <taxon>Anguilliformes</taxon>
        <taxon>Anguillidae</taxon>
        <taxon>Anguilla</taxon>
    </lineage>
</organism>
<reference evidence="1" key="1">
    <citation type="submission" date="2014-11" db="EMBL/GenBank/DDBJ databases">
        <authorList>
            <person name="Amaro Gonzalez C."/>
        </authorList>
    </citation>
    <scope>NUCLEOTIDE SEQUENCE</scope>
</reference>
<protein>
    <submittedName>
        <fullName evidence="1">Uncharacterized protein</fullName>
    </submittedName>
</protein>